<evidence type="ECO:0000313" key="2">
    <source>
        <dbReference type="WBParaSite" id="Minc3s01169g21370"/>
    </source>
</evidence>
<dbReference type="AlphaFoldDB" id="A0A914M1S2"/>
<accession>A0A914M1S2</accession>
<evidence type="ECO:0000313" key="1">
    <source>
        <dbReference type="Proteomes" id="UP000887563"/>
    </source>
</evidence>
<reference evidence="2" key="1">
    <citation type="submission" date="2022-11" db="UniProtKB">
        <authorList>
            <consortium name="WormBaseParasite"/>
        </authorList>
    </citation>
    <scope>IDENTIFICATION</scope>
</reference>
<organism evidence="1 2">
    <name type="scientific">Meloidogyne incognita</name>
    <name type="common">Southern root-knot nematode worm</name>
    <name type="synonym">Oxyuris incognita</name>
    <dbReference type="NCBI Taxonomy" id="6306"/>
    <lineage>
        <taxon>Eukaryota</taxon>
        <taxon>Metazoa</taxon>
        <taxon>Ecdysozoa</taxon>
        <taxon>Nematoda</taxon>
        <taxon>Chromadorea</taxon>
        <taxon>Rhabditida</taxon>
        <taxon>Tylenchina</taxon>
        <taxon>Tylenchomorpha</taxon>
        <taxon>Tylenchoidea</taxon>
        <taxon>Meloidogynidae</taxon>
        <taxon>Meloidogyninae</taxon>
        <taxon>Meloidogyne</taxon>
        <taxon>Meloidogyne incognita group</taxon>
    </lineage>
</organism>
<name>A0A914M1S2_MELIC</name>
<protein>
    <submittedName>
        <fullName evidence="2">Histone-lysine N-methyltransferase SETMAR</fullName>
    </submittedName>
</protein>
<proteinExistence type="predicted"/>
<dbReference type="WBParaSite" id="Minc3s01169g21370">
    <property type="protein sequence ID" value="Minc3s01169g21370"/>
    <property type="gene ID" value="Minc3s01169g21370"/>
</dbReference>
<keyword evidence="1" id="KW-1185">Reference proteome</keyword>
<sequence length="64" mass="7515">MVRLNNNCRTHRAVSNVTKINKIRLDLTEIQTLEPLGRKIIWTRIYTNASSFERARRAESNDTK</sequence>
<dbReference type="Proteomes" id="UP000887563">
    <property type="component" value="Unplaced"/>
</dbReference>